<keyword evidence="4 5" id="KW-0539">Nucleus</keyword>
<dbReference type="GO" id="GO:0005654">
    <property type="term" value="C:nucleoplasm"/>
    <property type="evidence" value="ECO:0007669"/>
    <property type="project" value="UniProtKB-SubCell"/>
</dbReference>
<evidence type="ECO:0000256" key="1">
    <source>
        <dbReference type="ARBA" id="ARBA00008838"/>
    </source>
</evidence>
<feature type="coiled-coil region" evidence="6">
    <location>
        <begin position="219"/>
        <end position="253"/>
    </location>
</feature>
<feature type="compositionally biased region" description="Basic and acidic residues" evidence="7">
    <location>
        <begin position="290"/>
        <end position="310"/>
    </location>
</feature>
<dbReference type="InterPro" id="IPR011687">
    <property type="entry name" value="Nop53/GLTSCR2"/>
</dbReference>
<gene>
    <name evidence="8" type="ORF">LTR09_005342</name>
</gene>
<evidence type="ECO:0000256" key="4">
    <source>
        <dbReference type="ARBA" id="ARBA00023242"/>
    </source>
</evidence>
<evidence type="ECO:0000256" key="6">
    <source>
        <dbReference type="SAM" id="Coils"/>
    </source>
</evidence>
<evidence type="ECO:0000256" key="5">
    <source>
        <dbReference type="PIRNR" id="PIRNR017302"/>
    </source>
</evidence>
<feature type="region of interest" description="Disordered" evidence="7">
    <location>
        <begin position="290"/>
        <end position="316"/>
    </location>
</feature>
<comment type="caution">
    <text evidence="8">The sequence shown here is derived from an EMBL/GenBank/DDBJ whole genome shotgun (WGS) entry which is preliminary data.</text>
</comment>
<comment type="subcellular location">
    <subcellularLocation>
        <location evidence="5">Nucleus</location>
        <location evidence="5">Nucleolus</location>
    </subcellularLocation>
    <subcellularLocation>
        <location evidence="5">Nucleus</location>
        <location evidence="5">Nucleoplasm</location>
    </subcellularLocation>
</comment>
<dbReference type="AlphaFoldDB" id="A0AAJ0DGJ0"/>
<reference evidence="8" key="1">
    <citation type="submission" date="2023-04" db="EMBL/GenBank/DDBJ databases">
        <title>Black Yeasts Isolated from many extreme environments.</title>
        <authorList>
            <person name="Coleine C."/>
            <person name="Stajich J.E."/>
            <person name="Selbmann L."/>
        </authorList>
    </citation>
    <scope>NUCLEOTIDE SEQUENCE</scope>
    <source>
        <strain evidence="8">CCFEE 5312</strain>
    </source>
</reference>
<keyword evidence="9" id="KW-1185">Reference proteome</keyword>
<sequence length="405" mass="44839">MADTPISEPATHRQPSRKGKKAWRKNVDLTDVQSGLQTARDEIIKTGGVIAEKQADELFATDITGDAEVARKQQGKKLLKADEIIALRSAVPGLEQRKRKAAEAGLVGAGKRQKNGKYVSHRELERLRDVADGVSGGVVVDDQAEHDPWAMTVKEVDARLDYLDEVKPAKEPKTLKYPPKSLTANGKHMPNVRKPDAGKSYNPLVGDWSALLDRAGAAAVSAEQNRLAIEAEAEAAEARATAEAAKVEEAEKEAYATDYDSAWESEWDGFQSDAEEVGLHKDRPRKTPVERNKVKARKVREGQEAHDRKSTARTAQEKQISQIAKEFSEKDKARHAHLMALQLTAPSSDSEDDTAEVQLQRLRFGKVAVPDAPLEVVLPDELEDSLRRLKPEGNLMQERYRNLLE</sequence>
<keyword evidence="3 5" id="KW-0690">Ribosome biogenesis</keyword>
<evidence type="ECO:0000256" key="7">
    <source>
        <dbReference type="SAM" id="MobiDB-lite"/>
    </source>
</evidence>
<accession>A0AAJ0DGJ0</accession>
<dbReference type="GO" id="GO:0000027">
    <property type="term" value="P:ribosomal large subunit assembly"/>
    <property type="evidence" value="ECO:0007669"/>
    <property type="project" value="UniProtKB-UniRule"/>
</dbReference>
<dbReference type="GO" id="GO:0006364">
    <property type="term" value="P:rRNA processing"/>
    <property type="evidence" value="ECO:0007669"/>
    <property type="project" value="TreeGrafter"/>
</dbReference>
<dbReference type="Pfam" id="PF07767">
    <property type="entry name" value="Nop53"/>
    <property type="match status" value="1"/>
</dbReference>
<feature type="region of interest" description="Disordered" evidence="7">
    <location>
        <begin position="1"/>
        <end position="26"/>
    </location>
</feature>
<dbReference type="PANTHER" id="PTHR14211">
    <property type="entry name" value="GLIOMA SUPPRESSOR CANDIDATE REGION GENE 2"/>
    <property type="match status" value="1"/>
</dbReference>
<keyword evidence="6" id="KW-0175">Coiled coil</keyword>
<proteinExistence type="inferred from homology"/>
<evidence type="ECO:0000313" key="8">
    <source>
        <dbReference type="EMBL" id="KAK3053598.1"/>
    </source>
</evidence>
<comment type="similarity">
    <text evidence="1 5">Belongs to the NOP53 family.</text>
</comment>
<organism evidence="8 9">
    <name type="scientific">Extremus antarcticus</name>
    <dbReference type="NCBI Taxonomy" id="702011"/>
    <lineage>
        <taxon>Eukaryota</taxon>
        <taxon>Fungi</taxon>
        <taxon>Dikarya</taxon>
        <taxon>Ascomycota</taxon>
        <taxon>Pezizomycotina</taxon>
        <taxon>Dothideomycetes</taxon>
        <taxon>Dothideomycetidae</taxon>
        <taxon>Mycosphaerellales</taxon>
        <taxon>Extremaceae</taxon>
        <taxon>Extremus</taxon>
    </lineage>
</organism>
<dbReference type="PANTHER" id="PTHR14211:SF7">
    <property type="entry name" value="RIBOSOME BIOGENESIS PROTEIN NOP53"/>
    <property type="match status" value="1"/>
</dbReference>
<feature type="compositionally biased region" description="Basic residues" evidence="7">
    <location>
        <begin position="14"/>
        <end position="24"/>
    </location>
</feature>
<dbReference type="Proteomes" id="UP001271007">
    <property type="component" value="Unassembled WGS sequence"/>
</dbReference>
<evidence type="ECO:0000313" key="9">
    <source>
        <dbReference type="Proteomes" id="UP001271007"/>
    </source>
</evidence>
<dbReference type="PIRSF" id="PIRSF017302">
    <property type="entry name" value="Gltscr2"/>
    <property type="match status" value="1"/>
</dbReference>
<evidence type="ECO:0000256" key="3">
    <source>
        <dbReference type="ARBA" id="ARBA00022517"/>
    </source>
</evidence>
<protein>
    <recommendedName>
        <fullName evidence="2 5">Ribosome biogenesis protein NOP53</fullName>
    </recommendedName>
</protein>
<name>A0AAJ0DGJ0_9PEZI</name>
<dbReference type="GO" id="GO:0005730">
    <property type="term" value="C:nucleolus"/>
    <property type="evidence" value="ECO:0007669"/>
    <property type="project" value="UniProtKB-SubCell"/>
</dbReference>
<comment type="function">
    <text evidence="5">May play a role in ribosome biogenesis.</text>
</comment>
<dbReference type="GO" id="GO:0008097">
    <property type="term" value="F:5S rRNA binding"/>
    <property type="evidence" value="ECO:0007669"/>
    <property type="project" value="TreeGrafter"/>
</dbReference>
<feature type="region of interest" description="Disordered" evidence="7">
    <location>
        <begin position="172"/>
        <end position="198"/>
    </location>
</feature>
<dbReference type="EMBL" id="JAWDJX010000015">
    <property type="protein sequence ID" value="KAK3053598.1"/>
    <property type="molecule type" value="Genomic_DNA"/>
</dbReference>
<evidence type="ECO:0000256" key="2">
    <source>
        <dbReference type="ARBA" id="ARBA00018339"/>
    </source>
</evidence>